<gene>
    <name evidence="1" type="ORF">E5357_15880</name>
</gene>
<accession>A0AC61QVL8</accession>
<dbReference type="Proteomes" id="UP000307720">
    <property type="component" value="Unassembled WGS sequence"/>
</dbReference>
<comment type="caution">
    <text evidence="1">The sequence shown here is derived from an EMBL/GenBank/DDBJ whole genome shotgun (WGS) entry which is preliminary data.</text>
</comment>
<evidence type="ECO:0000313" key="2">
    <source>
        <dbReference type="Proteomes" id="UP000307720"/>
    </source>
</evidence>
<proteinExistence type="predicted"/>
<name>A0AC61QVL8_9FIRM</name>
<sequence>MKIELHKIPVRDVAKGYVDNAENGVIGYNGKLNIRPAFQREFIYKEKQRNEVVRTIRKNFPLNVMYWVLCDNGNYELLDGQQRTISICQYVNGDFSIDHLTFYNLTQAEREQILDYPLMIYICEGTDKEKLDWFKIINIAGEQLTAQELRNAIYTGEWLTEAKKYFSKTQCPAYQIAGDYLSGSAIRQNYLETALKWIAAHDGIEIEDYMSKHQHNTNCNELWLYFQSVINWLKATFPNYRKKLMQGLDWGIFYNKFSSGNFDPKQLEQRIIELIDDEDVSNQKGIYEYLLDGNEKHLSIRAFTSKMARTAYERQKGICPKCKKHFDISEMQADHITPWNKGGKTVSDNCQMLCADCNRRKSDI</sequence>
<evidence type="ECO:0000313" key="1">
    <source>
        <dbReference type="EMBL" id="TGX96503.1"/>
    </source>
</evidence>
<reference evidence="1" key="1">
    <citation type="submission" date="2019-04" db="EMBL/GenBank/DDBJ databases">
        <title>Microbes associate with the intestines of laboratory mice.</title>
        <authorList>
            <person name="Navarre W."/>
            <person name="Wong E."/>
            <person name="Huang K."/>
            <person name="Tropini C."/>
            <person name="Ng K."/>
            <person name="Yu B."/>
        </authorList>
    </citation>
    <scope>NUCLEOTIDE SEQUENCE</scope>
    <source>
        <strain evidence="1">NM72_1-8</strain>
    </source>
</reference>
<keyword evidence="2" id="KW-1185">Reference proteome</keyword>
<dbReference type="EMBL" id="SRZB01000059">
    <property type="protein sequence ID" value="TGX96503.1"/>
    <property type="molecule type" value="Genomic_DNA"/>
</dbReference>
<protein>
    <submittedName>
        <fullName evidence="1">DUF262 domain-containing protein</fullName>
    </submittedName>
</protein>
<organism evidence="1 2">
    <name type="scientific">Hominisplanchenecus murintestinalis</name>
    <dbReference type="NCBI Taxonomy" id="2941517"/>
    <lineage>
        <taxon>Bacteria</taxon>
        <taxon>Bacillati</taxon>
        <taxon>Bacillota</taxon>
        <taxon>Clostridia</taxon>
        <taxon>Lachnospirales</taxon>
        <taxon>Lachnospiraceae</taxon>
        <taxon>Hominisplanchenecus</taxon>
    </lineage>
</organism>